<comment type="caution">
    <text evidence="5">The sequence shown here is derived from an EMBL/GenBank/DDBJ whole genome shotgun (WGS) entry which is preliminary data.</text>
</comment>
<evidence type="ECO:0000256" key="2">
    <source>
        <dbReference type="SAM" id="MobiDB-lite"/>
    </source>
</evidence>
<keyword evidence="1 3" id="KW-0732">Signal</keyword>
<gene>
    <name evidence="5" type="ORF">GCM10009332_32350</name>
</gene>
<accession>A0A917JYQ1</accession>
<evidence type="ECO:0000256" key="1">
    <source>
        <dbReference type="ARBA" id="ARBA00022729"/>
    </source>
</evidence>
<feature type="domain" description="Outer membrane cytochrome MtrC/MtrF-like" evidence="4">
    <location>
        <begin position="473"/>
        <end position="656"/>
    </location>
</feature>
<dbReference type="InterPro" id="IPR051829">
    <property type="entry name" value="Multiheme_Cytochr_ET"/>
</dbReference>
<feature type="chain" id="PRO_5037525686" description="Outer membrane cytochrome MtrC/MtrF-like domain-containing protein" evidence="3">
    <location>
        <begin position="23"/>
        <end position="661"/>
    </location>
</feature>
<dbReference type="RefSeq" id="WP_188922905.1">
    <property type="nucleotide sequence ID" value="NZ_BMPZ01000014.1"/>
</dbReference>
<feature type="region of interest" description="Disordered" evidence="2">
    <location>
        <begin position="25"/>
        <end position="46"/>
    </location>
</feature>
<sequence>MSRYNKSLLTMALIAAISMVGCSDGKDGQDGAPGEPGAPGDTSTVETSEVTNIEFISHHVEDGKVTIEFEITNENGVLINGLSEASVYLALKTEQGIQRSRDGEVGGTVTVGGDEPTEGAALTMLDDGHYQLIAPIASVQADSEVLTRLQVGDGETIADSPYVIVNKPESIHTTTTETCYSCHVDYATSDIKHAKYVALNTKGEVDFVGGCMVCHNNIARGLNEAGEYDETGGYAKNTIQKLGHINHQKFEKDFTPANCYTCHAEPVINTSIAGNGCSDCHTSGASAAAIVQAVGDFDAREFHAKSTLVGLNEREVIRSNHYTTTSMPYFNPTMDEWIDHKGNAWTSGYCVDIALFNISSGTPVQLNIGEMYANHEVTYGGAYINNYHNDSIVARVITHGAEGYIEQADGSRSVCYGELTEGYELTNLSASSRITIADTNWEDSDGEFGVSFTGYSSVVDPINFEKVQDWGRRHAVTTDSCTTCHNNDTNYHKNGSYRNGGLDCVACHNNGQDRRAAYSAPGFGPMVHSMHWGVGNALSGAKVDEETGENLVNSADSLNADNCVSCHADGVSLADVPNQYMLSKAYNEGNAGVMTSPITANCFACHDSEQALNHMQQNGGELNVPNNTGWYTEGTSESCATCHDSGKTFGIDKYHNFERAL</sequence>
<dbReference type="EMBL" id="BMPZ01000014">
    <property type="protein sequence ID" value="GGI92605.1"/>
    <property type="molecule type" value="Genomic_DNA"/>
</dbReference>
<dbReference type="AlphaFoldDB" id="A0A917JYQ1"/>
<evidence type="ECO:0000259" key="4">
    <source>
        <dbReference type="Pfam" id="PF22113"/>
    </source>
</evidence>
<dbReference type="Pfam" id="PF22113">
    <property type="entry name" value="Mtrc-MtrF_II-IV_dom"/>
    <property type="match status" value="1"/>
</dbReference>
<reference evidence="5" key="1">
    <citation type="journal article" date="2014" name="Int. J. Syst. Evol. Microbiol.">
        <title>Complete genome sequence of Corynebacterium casei LMG S-19264T (=DSM 44701T), isolated from a smear-ripened cheese.</title>
        <authorList>
            <consortium name="US DOE Joint Genome Institute (JGI-PGF)"/>
            <person name="Walter F."/>
            <person name="Albersmeier A."/>
            <person name="Kalinowski J."/>
            <person name="Ruckert C."/>
        </authorList>
    </citation>
    <scope>NUCLEOTIDE SEQUENCE</scope>
    <source>
        <strain evidence="5">JCM 30804</strain>
    </source>
</reference>
<dbReference type="PROSITE" id="PS51257">
    <property type="entry name" value="PROKAR_LIPOPROTEIN"/>
    <property type="match status" value="1"/>
</dbReference>
<dbReference type="GO" id="GO:0016491">
    <property type="term" value="F:oxidoreductase activity"/>
    <property type="evidence" value="ECO:0007669"/>
    <property type="project" value="TreeGrafter"/>
</dbReference>
<evidence type="ECO:0000256" key="3">
    <source>
        <dbReference type="SAM" id="SignalP"/>
    </source>
</evidence>
<feature type="signal peptide" evidence="3">
    <location>
        <begin position="1"/>
        <end position="22"/>
    </location>
</feature>
<evidence type="ECO:0000313" key="5">
    <source>
        <dbReference type="EMBL" id="GGI92605.1"/>
    </source>
</evidence>
<dbReference type="PANTHER" id="PTHR35038:SF6">
    <property type="entry name" value="SURFACE LOCALIZED DECAHEME CYTOCHROME C LIPOPROTEIN"/>
    <property type="match status" value="1"/>
</dbReference>
<name>A0A917JYQ1_9GAMM</name>
<dbReference type="InterPro" id="IPR036280">
    <property type="entry name" value="Multihaem_cyt_sf"/>
</dbReference>
<organism evidence="5 6">
    <name type="scientific">Shewanella gelidii</name>
    <dbReference type="NCBI Taxonomy" id="1642821"/>
    <lineage>
        <taxon>Bacteria</taxon>
        <taxon>Pseudomonadati</taxon>
        <taxon>Pseudomonadota</taxon>
        <taxon>Gammaproteobacteria</taxon>
        <taxon>Alteromonadales</taxon>
        <taxon>Shewanellaceae</taxon>
        <taxon>Shewanella</taxon>
    </lineage>
</organism>
<dbReference type="Proteomes" id="UP000613743">
    <property type="component" value="Unassembled WGS sequence"/>
</dbReference>
<protein>
    <recommendedName>
        <fullName evidence="4">Outer membrane cytochrome MtrC/MtrF-like domain-containing protein</fullName>
    </recommendedName>
</protein>
<proteinExistence type="predicted"/>
<feature type="compositionally biased region" description="Low complexity" evidence="2">
    <location>
        <begin position="30"/>
        <end position="41"/>
    </location>
</feature>
<keyword evidence="6" id="KW-1185">Reference proteome</keyword>
<reference evidence="5" key="2">
    <citation type="submission" date="2020-09" db="EMBL/GenBank/DDBJ databases">
        <authorList>
            <person name="Sun Q."/>
            <person name="Ohkuma M."/>
        </authorList>
    </citation>
    <scope>NUCLEOTIDE SEQUENCE</scope>
    <source>
        <strain evidence="5">JCM 30804</strain>
    </source>
</reference>
<dbReference type="Gene3D" id="1.10.1130.10">
    <property type="entry name" value="Flavocytochrome C3, Chain A"/>
    <property type="match status" value="1"/>
</dbReference>
<dbReference type="SUPFAM" id="SSF48695">
    <property type="entry name" value="Multiheme cytochromes"/>
    <property type="match status" value="1"/>
</dbReference>
<dbReference type="PANTHER" id="PTHR35038">
    <property type="entry name" value="DISSIMILATORY SULFITE REDUCTASE SIRA"/>
    <property type="match status" value="1"/>
</dbReference>
<evidence type="ECO:0000313" key="6">
    <source>
        <dbReference type="Proteomes" id="UP000613743"/>
    </source>
</evidence>
<dbReference type="InterPro" id="IPR054337">
    <property type="entry name" value="Mtrc-MtrF-like_dom_II/IV"/>
</dbReference>
<dbReference type="Gene3D" id="3.90.10.10">
    <property type="entry name" value="Cytochrome C3"/>
    <property type="match status" value="1"/>
</dbReference>